<evidence type="ECO:0000256" key="2">
    <source>
        <dbReference type="ARBA" id="ARBA00022603"/>
    </source>
</evidence>
<reference evidence="8 9" key="1">
    <citation type="submission" date="2024-10" db="EMBL/GenBank/DDBJ databases">
        <title>The Natural Products Discovery Center: Release of the First 8490 Sequenced Strains for Exploring Actinobacteria Biosynthetic Diversity.</title>
        <authorList>
            <person name="Kalkreuter E."/>
            <person name="Kautsar S.A."/>
            <person name="Yang D."/>
            <person name="Bader C.D."/>
            <person name="Teijaro C.N."/>
            <person name="Fluegel L."/>
            <person name="Davis C.M."/>
            <person name="Simpson J.R."/>
            <person name="Lauterbach L."/>
            <person name="Steele A.D."/>
            <person name="Gui C."/>
            <person name="Meng S."/>
            <person name="Li G."/>
            <person name="Viehrig K."/>
            <person name="Ye F."/>
            <person name="Su P."/>
            <person name="Kiefer A.F."/>
            <person name="Nichols A."/>
            <person name="Cepeda A.J."/>
            <person name="Yan W."/>
            <person name="Fan B."/>
            <person name="Jiang Y."/>
            <person name="Adhikari A."/>
            <person name="Zheng C.-J."/>
            <person name="Schuster L."/>
            <person name="Cowan T.M."/>
            <person name="Smanski M.J."/>
            <person name="Chevrette M.G."/>
            <person name="De Carvalho L.P.S."/>
            <person name="Shen B."/>
        </authorList>
    </citation>
    <scope>NUCLEOTIDE SEQUENCE [LARGE SCALE GENOMIC DNA]</scope>
    <source>
        <strain evidence="8 9">NPDC049639</strain>
    </source>
</reference>
<organism evidence="8 9">
    <name type="scientific">Spongisporangium articulatum</name>
    <dbReference type="NCBI Taxonomy" id="3362603"/>
    <lineage>
        <taxon>Bacteria</taxon>
        <taxon>Bacillati</taxon>
        <taxon>Actinomycetota</taxon>
        <taxon>Actinomycetes</taxon>
        <taxon>Kineosporiales</taxon>
        <taxon>Kineosporiaceae</taxon>
        <taxon>Spongisporangium</taxon>
    </lineage>
</organism>
<dbReference type="Proteomes" id="UP001612915">
    <property type="component" value="Unassembled WGS sequence"/>
</dbReference>
<evidence type="ECO:0000259" key="7">
    <source>
        <dbReference type="Pfam" id="PF01035"/>
    </source>
</evidence>
<comment type="catalytic activity">
    <reaction evidence="1">
        <text>a 4-O-methyl-thymidine in DNA + L-cysteinyl-[protein] = a thymidine in DNA + S-methyl-L-cysteinyl-[protein]</text>
        <dbReference type="Rhea" id="RHEA:53428"/>
        <dbReference type="Rhea" id="RHEA-COMP:10131"/>
        <dbReference type="Rhea" id="RHEA-COMP:10132"/>
        <dbReference type="Rhea" id="RHEA-COMP:13555"/>
        <dbReference type="Rhea" id="RHEA-COMP:13556"/>
        <dbReference type="ChEBI" id="CHEBI:29950"/>
        <dbReference type="ChEBI" id="CHEBI:82612"/>
        <dbReference type="ChEBI" id="CHEBI:137386"/>
        <dbReference type="ChEBI" id="CHEBI:137387"/>
        <dbReference type="EC" id="2.1.1.63"/>
    </reaction>
</comment>
<comment type="caution">
    <text evidence="8">The sequence shown here is derived from an EMBL/GenBank/DDBJ whole genome shotgun (WGS) entry which is preliminary data.</text>
</comment>
<name>A0ABW8AIA7_9ACTN</name>
<gene>
    <name evidence="8" type="ORF">ACIB24_03375</name>
</gene>
<proteinExistence type="predicted"/>
<dbReference type="SUPFAM" id="SSF46767">
    <property type="entry name" value="Methylated DNA-protein cysteine methyltransferase, C-terminal domain"/>
    <property type="match status" value="1"/>
</dbReference>
<dbReference type="CDD" id="cd06445">
    <property type="entry name" value="ATase"/>
    <property type="match status" value="1"/>
</dbReference>
<dbReference type="InterPro" id="IPR036217">
    <property type="entry name" value="MethylDNA_cys_MeTrfase_DNAb"/>
</dbReference>
<dbReference type="Pfam" id="PF01035">
    <property type="entry name" value="DNA_binding_1"/>
    <property type="match status" value="1"/>
</dbReference>
<evidence type="ECO:0000313" key="8">
    <source>
        <dbReference type="EMBL" id="MFI7586099.1"/>
    </source>
</evidence>
<evidence type="ECO:0000256" key="6">
    <source>
        <dbReference type="ARBA" id="ARBA00049348"/>
    </source>
</evidence>
<evidence type="ECO:0000256" key="1">
    <source>
        <dbReference type="ARBA" id="ARBA00001286"/>
    </source>
</evidence>
<dbReference type="InterPro" id="IPR014048">
    <property type="entry name" value="MethylDNA_cys_MeTrfase_DNA-bd"/>
</dbReference>
<keyword evidence="3 8" id="KW-0808">Transferase</keyword>
<dbReference type="InterPro" id="IPR001497">
    <property type="entry name" value="MethylDNA_cys_MeTrfase_AS"/>
</dbReference>
<dbReference type="RefSeq" id="WP_398275146.1">
    <property type="nucleotide sequence ID" value="NZ_JBITLV010000001.1"/>
</dbReference>
<dbReference type="EMBL" id="JBITLV010000001">
    <property type="protein sequence ID" value="MFI7586099.1"/>
    <property type="molecule type" value="Genomic_DNA"/>
</dbReference>
<dbReference type="PROSITE" id="PS00374">
    <property type="entry name" value="MGMT"/>
    <property type="match status" value="1"/>
</dbReference>
<keyword evidence="9" id="KW-1185">Reference proteome</keyword>
<comment type="catalytic activity">
    <reaction evidence="6">
        <text>a 6-O-methyl-2'-deoxyguanosine in DNA + L-cysteinyl-[protein] = S-methyl-L-cysteinyl-[protein] + a 2'-deoxyguanosine in DNA</text>
        <dbReference type="Rhea" id="RHEA:24000"/>
        <dbReference type="Rhea" id="RHEA-COMP:10131"/>
        <dbReference type="Rhea" id="RHEA-COMP:10132"/>
        <dbReference type="Rhea" id="RHEA-COMP:11367"/>
        <dbReference type="Rhea" id="RHEA-COMP:11368"/>
        <dbReference type="ChEBI" id="CHEBI:29950"/>
        <dbReference type="ChEBI" id="CHEBI:82612"/>
        <dbReference type="ChEBI" id="CHEBI:85445"/>
        <dbReference type="ChEBI" id="CHEBI:85448"/>
        <dbReference type="EC" id="2.1.1.63"/>
    </reaction>
</comment>
<dbReference type="PANTHER" id="PTHR10815:SF5">
    <property type="entry name" value="METHYLATED-DNA--PROTEIN-CYSTEINE METHYLTRANSFERASE"/>
    <property type="match status" value="1"/>
</dbReference>
<keyword evidence="4" id="KW-0227">DNA damage</keyword>
<keyword evidence="5" id="KW-0234">DNA repair</keyword>
<dbReference type="Gene3D" id="1.10.10.10">
    <property type="entry name" value="Winged helix-like DNA-binding domain superfamily/Winged helix DNA-binding domain"/>
    <property type="match status" value="1"/>
</dbReference>
<dbReference type="GO" id="GO:0032259">
    <property type="term" value="P:methylation"/>
    <property type="evidence" value="ECO:0007669"/>
    <property type="project" value="UniProtKB-KW"/>
</dbReference>
<evidence type="ECO:0000256" key="5">
    <source>
        <dbReference type="ARBA" id="ARBA00023204"/>
    </source>
</evidence>
<keyword evidence="2 8" id="KW-0489">Methyltransferase</keyword>
<feature type="domain" description="Methylated-DNA-[protein]-cysteine S-methyltransferase DNA binding" evidence="7">
    <location>
        <begin position="109"/>
        <end position="188"/>
    </location>
</feature>
<protein>
    <submittedName>
        <fullName evidence="8">Methylated-DNA--[protein]-cysteine S-methyltransferase</fullName>
        <ecNumber evidence="8">2.1.1.63</ecNumber>
    </submittedName>
</protein>
<dbReference type="PANTHER" id="PTHR10815">
    <property type="entry name" value="METHYLATED-DNA--PROTEIN-CYSTEINE METHYLTRANSFERASE"/>
    <property type="match status" value="1"/>
</dbReference>
<evidence type="ECO:0000313" key="9">
    <source>
        <dbReference type="Proteomes" id="UP001612915"/>
    </source>
</evidence>
<dbReference type="Gene3D" id="3.30.160.70">
    <property type="entry name" value="Methylated DNA-protein cysteine methyltransferase domain"/>
    <property type="match status" value="1"/>
</dbReference>
<accession>A0ABW8AIA7</accession>
<evidence type="ECO:0000256" key="3">
    <source>
        <dbReference type="ARBA" id="ARBA00022679"/>
    </source>
</evidence>
<dbReference type="EC" id="2.1.1.63" evidence="8"/>
<dbReference type="GO" id="GO:0003908">
    <property type="term" value="F:methylated-DNA-[protein]-cysteine S-methyltransferase activity"/>
    <property type="evidence" value="ECO:0007669"/>
    <property type="project" value="UniProtKB-EC"/>
</dbReference>
<dbReference type="InterPro" id="IPR036388">
    <property type="entry name" value="WH-like_DNA-bd_sf"/>
</dbReference>
<dbReference type="SUPFAM" id="SSF53155">
    <property type="entry name" value="Methylated DNA-protein cysteine methyltransferase domain"/>
    <property type="match status" value="1"/>
</dbReference>
<sequence length="190" mass="19578">MNDLERALAADLPVGAPPVLSGGDVRYREVELPVGSMLLATTPDGVLLASTYAVHESADDVLARLARAVSPRVLRGGSGPDHVARELEAYLSGSRRAFDLEVDPVLATPFQRSVLAGLAAVPYGATASYGQLAASIGRPKASRAVGAALGANPLCVVLPCHRVVAGSGALTGYAGGLEAKKFLLELEHRS</sequence>
<dbReference type="NCBIfam" id="TIGR00589">
    <property type="entry name" value="ogt"/>
    <property type="match status" value="1"/>
</dbReference>
<evidence type="ECO:0000256" key="4">
    <source>
        <dbReference type="ARBA" id="ARBA00022763"/>
    </source>
</evidence>
<dbReference type="InterPro" id="IPR036631">
    <property type="entry name" value="MGMT_N_sf"/>
</dbReference>